<dbReference type="EMBL" id="JAPYKS010000043">
    <property type="protein sequence ID" value="MEI9412937.1"/>
    <property type="molecule type" value="Genomic_DNA"/>
</dbReference>
<organism evidence="3 4">
    <name type="scientific">Mesorhizobium salmacidum</name>
    <dbReference type="NCBI Taxonomy" id="3015171"/>
    <lineage>
        <taxon>Bacteria</taxon>
        <taxon>Pseudomonadati</taxon>
        <taxon>Pseudomonadota</taxon>
        <taxon>Alphaproteobacteria</taxon>
        <taxon>Hyphomicrobiales</taxon>
        <taxon>Phyllobacteriaceae</taxon>
        <taxon>Mesorhizobium</taxon>
    </lineage>
</organism>
<evidence type="ECO:0000313" key="4">
    <source>
        <dbReference type="Proteomes" id="UP001387293"/>
    </source>
</evidence>
<sequence length="399" mass="43447">MPDIVQIRCILLSSPYADADDPEIKECFPNGPKRTIGMVEVTLDNGVTGLGEGYLAVFAPLVFQSIVDLCRPQVLGKDGFDIERRVKDLRSLCDYWSLQGAARHVIAAFEIALQDAKAKSLGVPVYELLGGAQAESIQIYGSGGCCDAKEQFLRELDMLSSLGIEIYKIRSVKRDILRTAWVLDEAGRRGIRVGVDMCQNLADPPQAVEDVVAFVEGVHALTDQRMVFVEEALGPDQPDAFRELRGRIDVPVCGGEIVTTPKEMIERINADVYDFVQPDASVMGGISAVMDVFKAAKVKPTDVVVHAWGGAAAIMASYHAAFAAGGKLVEYPMLDFPLGAEMIGDQGRIEMGRLIRPTAPGLGLTLTPEMEARYPFDETAVYSCVLTDWGPPPDSYWSI</sequence>
<dbReference type="Gene3D" id="3.30.390.10">
    <property type="entry name" value="Enolase-like, N-terminal domain"/>
    <property type="match status" value="1"/>
</dbReference>
<dbReference type="Pfam" id="PF02746">
    <property type="entry name" value="MR_MLE_N"/>
    <property type="match status" value="1"/>
</dbReference>
<dbReference type="Pfam" id="PF13378">
    <property type="entry name" value="MR_MLE_C"/>
    <property type="match status" value="1"/>
</dbReference>
<dbReference type="SUPFAM" id="SSF51604">
    <property type="entry name" value="Enolase C-terminal domain-like"/>
    <property type="match status" value="1"/>
</dbReference>
<name>A0ABU8L5M8_9HYPH</name>
<dbReference type="InterPro" id="IPR036849">
    <property type="entry name" value="Enolase-like_C_sf"/>
</dbReference>
<dbReference type="CDD" id="cd03316">
    <property type="entry name" value="MR_like"/>
    <property type="match status" value="1"/>
</dbReference>
<dbReference type="InterPro" id="IPR013341">
    <property type="entry name" value="Mandelate_racemase_N_dom"/>
</dbReference>
<reference evidence="3 4" key="1">
    <citation type="submission" date="2022-12" db="EMBL/GenBank/DDBJ databases">
        <authorList>
            <person name="Muema E."/>
        </authorList>
    </citation>
    <scope>NUCLEOTIDE SEQUENCE [LARGE SCALE GENOMIC DNA]</scope>
    <source>
        <strain evidence="4">1326</strain>
    </source>
</reference>
<dbReference type="Proteomes" id="UP001387293">
    <property type="component" value="Unassembled WGS sequence"/>
</dbReference>
<dbReference type="RefSeq" id="WP_337109284.1">
    <property type="nucleotide sequence ID" value="NZ_JAPYKS010000043.1"/>
</dbReference>
<comment type="caution">
    <text evidence="3">The sequence shown here is derived from an EMBL/GenBank/DDBJ whole genome shotgun (WGS) entry which is preliminary data.</text>
</comment>
<dbReference type="PANTHER" id="PTHR48080">
    <property type="entry name" value="D-GALACTONATE DEHYDRATASE-RELATED"/>
    <property type="match status" value="1"/>
</dbReference>
<protein>
    <submittedName>
        <fullName evidence="3">Mandelate racemase/muconate lactonizing enzyme family protein</fullName>
    </submittedName>
</protein>
<dbReference type="Gene3D" id="3.20.20.120">
    <property type="entry name" value="Enolase-like C-terminal domain"/>
    <property type="match status" value="1"/>
</dbReference>
<accession>A0ABU8L5M8</accession>
<evidence type="ECO:0000259" key="2">
    <source>
        <dbReference type="Pfam" id="PF13378"/>
    </source>
</evidence>
<keyword evidence="4" id="KW-1185">Reference proteome</keyword>
<gene>
    <name evidence="3" type="ORF">O7A60_29950</name>
</gene>
<dbReference type="PANTHER" id="PTHR48080:SF4">
    <property type="entry name" value="GLUCARATE DEHYDRATASE"/>
    <property type="match status" value="1"/>
</dbReference>
<dbReference type="InterPro" id="IPR029065">
    <property type="entry name" value="Enolase_C-like"/>
</dbReference>
<proteinExistence type="predicted"/>
<dbReference type="InterPro" id="IPR034593">
    <property type="entry name" value="DgoD-like"/>
</dbReference>
<evidence type="ECO:0000313" key="3">
    <source>
        <dbReference type="EMBL" id="MEI9412937.1"/>
    </source>
</evidence>
<feature type="domain" description="Mandelate racemase/muconate lactonizing enzyme N-terminal" evidence="1">
    <location>
        <begin position="35"/>
        <end position="130"/>
    </location>
</feature>
<dbReference type="InterPro" id="IPR029017">
    <property type="entry name" value="Enolase-like_N"/>
</dbReference>
<dbReference type="SUPFAM" id="SSF54826">
    <property type="entry name" value="Enolase N-terminal domain-like"/>
    <property type="match status" value="1"/>
</dbReference>
<evidence type="ECO:0000259" key="1">
    <source>
        <dbReference type="Pfam" id="PF02746"/>
    </source>
</evidence>
<feature type="domain" description="Enolase C-terminal" evidence="2">
    <location>
        <begin position="159"/>
        <end position="369"/>
    </location>
</feature>